<evidence type="ECO:0008006" key="3">
    <source>
        <dbReference type="Google" id="ProtNLM"/>
    </source>
</evidence>
<accession>A0A1X7GX15</accession>
<dbReference type="EMBL" id="LT840185">
    <property type="protein sequence ID" value="SMF75800.1"/>
    <property type="molecule type" value="Genomic_DNA"/>
</dbReference>
<gene>
    <name evidence="1" type="ORF">SAMN06295910_2384</name>
</gene>
<dbReference type="Proteomes" id="UP000192934">
    <property type="component" value="Chromosome I"/>
</dbReference>
<reference evidence="2" key="1">
    <citation type="submission" date="2017-04" db="EMBL/GenBank/DDBJ databases">
        <authorList>
            <person name="Varghese N."/>
            <person name="Submissions S."/>
        </authorList>
    </citation>
    <scope>NUCLEOTIDE SEQUENCE [LARGE SCALE GENOMIC DNA]</scope>
    <source>
        <strain evidence="2">Dd16</strain>
    </source>
</reference>
<dbReference type="InterPro" id="IPR029045">
    <property type="entry name" value="ClpP/crotonase-like_dom_sf"/>
</dbReference>
<organism evidence="1 2">
    <name type="scientific">Allosphingosinicella indica</name>
    <dbReference type="NCBI Taxonomy" id="941907"/>
    <lineage>
        <taxon>Bacteria</taxon>
        <taxon>Pseudomonadati</taxon>
        <taxon>Pseudomonadota</taxon>
        <taxon>Alphaproteobacteria</taxon>
        <taxon>Sphingomonadales</taxon>
        <taxon>Sphingomonadaceae</taxon>
        <taxon>Allosphingosinicella</taxon>
    </lineage>
</organism>
<keyword evidence="2" id="KW-1185">Reference proteome</keyword>
<evidence type="ECO:0000313" key="1">
    <source>
        <dbReference type="EMBL" id="SMF75800.1"/>
    </source>
</evidence>
<evidence type="ECO:0000313" key="2">
    <source>
        <dbReference type="Proteomes" id="UP000192934"/>
    </source>
</evidence>
<name>A0A1X7GX15_9SPHN</name>
<dbReference type="STRING" id="941907.SAMN06295910_2384"/>
<sequence length="505" mass="55371">MRGDPWPIFTTLTLAPDAPTGTLDLNGQKLELTDVIWSGERLTANAKGSRGPIPIEAMRTDDRLIGTLRGQTERPFELRAFVLPKAAANRLEAWRQDVDALATRFAAADRSFSPDARVRFQEALRSLRREIPRLNDNQIIARMAAAIALADNAHTRLYLLRNRTALRRLPIRLWWFGDDLRIVRAPRDQAGFLGCRVTAIGGVDAATAKRRVAPLFAGNASWQTYKSSYSLSSPDALQGVGVITDADRVKLTLADCPAAGQVTMATPALVPSDKAVEAWWDLSPLKAATGDWVQALDDKRASLPLHLRQPDHNYWYEALSGTNALYVNYSRSQEDATETTAAFADRVLAEVARTKPSALILDLRFNTGGNLELGRDMMQRLEQATRGIPRYIITGRATFSAGITHLASWREAGNVTIVGEPAGDRLDMWAEGGNIRLPNSGLDAHFANAAHSYSPTPCPPDVACLDMASPDIAPDIPLTERWADYRAGRDVALEAIMADLARRGS</sequence>
<dbReference type="AlphaFoldDB" id="A0A1X7GX15"/>
<protein>
    <recommendedName>
        <fullName evidence="3">Peptidase S41</fullName>
    </recommendedName>
</protein>
<dbReference type="SUPFAM" id="SSF52096">
    <property type="entry name" value="ClpP/crotonase"/>
    <property type="match status" value="1"/>
</dbReference>
<proteinExistence type="predicted"/>
<dbReference type="Gene3D" id="3.90.226.10">
    <property type="entry name" value="2-enoyl-CoA Hydratase, Chain A, domain 1"/>
    <property type="match status" value="2"/>
</dbReference>